<feature type="domain" description="HYDIN/VesB/CFA65-like Ig-like" evidence="7">
    <location>
        <begin position="3166"/>
        <end position="3244"/>
    </location>
</feature>
<feature type="region of interest" description="Disordered" evidence="6">
    <location>
        <begin position="2138"/>
        <end position="2157"/>
    </location>
</feature>
<evidence type="ECO:0000313" key="8">
    <source>
        <dbReference type="EMBL" id="GBG25935.1"/>
    </source>
</evidence>
<feature type="domain" description="HYDIN/VesB/CFA65-like Ig-like" evidence="7">
    <location>
        <begin position="1963"/>
        <end position="2052"/>
    </location>
</feature>
<dbReference type="InterPro" id="IPR053879">
    <property type="entry name" value="HYDIN_VesB_CFA65-like_Ig"/>
</dbReference>
<feature type="domain" description="HYDIN/VesB/CFA65-like Ig-like" evidence="7">
    <location>
        <begin position="1410"/>
        <end position="1498"/>
    </location>
</feature>
<keyword evidence="9" id="KW-1185">Reference proteome</keyword>
<reference evidence="8 9" key="1">
    <citation type="submission" date="2017-12" db="EMBL/GenBank/DDBJ databases">
        <title>Sequencing, de novo assembly and annotation of complete genome of a new Thraustochytrid species, strain FCC1311.</title>
        <authorList>
            <person name="Sedici K."/>
            <person name="Godart F."/>
            <person name="Aiese Cigliano R."/>
            <person name="Sanseverino W."/>
            <person name="Barakat M."/>
            <person name="Ortet P."/>
            <person name="Marechal E."/>
            <person name="Cagnac O."/>
            <person name="Amato A."/>
        </authorList>
    </citation>
    <scope>NUCLEOTIDE SEQUENCE [LARGE SCALE GENOMIC DNA]</scope>
</reference>
<dbReference type="Pfam" id="PF22544">
    <property type="entry name" value="HYDIN_VesB_CFA65-like_Ig"/>
    <property type="match status" value="3"/>
</dbReference>
<gene>
    <name evidence="8" type="ORF">FCC1311_021542</name>
</gene>
<dbReference type="OrthoDB" id="5538672at2759"/>
<sequence>MLARGGPAARAGSRGPEAGEDAGADAEQALRLLLGDRCEEALDAETLRQVLPLLRHPEPTFRELTLRALALAPRKLVVLFRESEARTGAADVLLGVASDDERMENRCLAGTVLGRLLPAFEYDSRRQRLEADATAAVFKLFRDAFERQSLHHALAAATAVAPYLERAVQHQGPNSPLVQTFVRESLKVLSSAVSVAGPISLASSRASELQHPLLLATLLRILREHLRDTDFNRRTFVEPFREFVHQIFVVKRGPAQWVNREAPEFLRNEASWFLCKWFQIPDDDFIVMLGPAVIRASDDDETDDEEAELPPGLLTTLTFQMAVPSVELSGSKREVILHLTNPGNQAELFALQTFPSTNFAAVPAFGVVAAKSSMSICVRFVQDLSDPSLAGACVRGFLRVRSRHGVAGERVALSAYHGPLLEVLDTELSFGHLSCARGSNRERTLPLIVRNRAKVPCNASFEAVEDHDAVFLVQQSQALIMPGEELWVDVTFRPRERKGYNDAILVSGHGSSPLRVHEEELEFGILQLDHAKYASATKTFRVENLDPSQSIPISFSSDRPTEVFAEQTTLKPREVREITVRLRTSCTGVFQALLVIASPTCESVSVTLQAFVGNLVTIPLSPNIGLPVQPTGATATFELPLKNYYSSPVELYLTGFEDSPCTALFQSPTQETLELREGVTVVMHPFEDVSLELRFSSTKPGLFRLPRRLKAKRLDFANLRRLLAVSISHEHPAQELAEHEEALNEEKDEEDDNCSPTGEISSSASPDGFVAHETNLLISQRVTPVFGNPCQNERPRATVEVRNISSVSQPFKALVSSPFVLRQPSLQEGFVDPHDILRLEVEIDASLENVTLGPTWGFLSILVEKGGHLRPLCSTLLQGAATAPIHLSCPHDGLIFRGDADASPFRIVVDQEGAALADRDYVMKADFHLKPWEHCNLTLRFKVDNGGVYAAPLLCVVHDPFALDADSEASKKQAIKVFSGMLDGGAHSNECVATSPTVVDFGDLSVGRSLRQSVLLTNFFRHDLAVALAVDDGPFSLADSQTCALMSLPSAGQDPARRVPLDVVARPGISRNYVRFCRIMSLSGPEEPKNLILRVRAGVCELTTNFGNPSRVWTFSAASSEPTLKSESTTCVDFGIIPTGRTVPARLDLILRNCGTRSVDVLRVHSKLPRLRWSIETLPGHTAEQLHAPGITPSQLQRMRRLAVLGALLTHDEATDARVNAIALEAPDVVTHSASLPYTVDWDEVDFYLGAVQDDVRRDLRAKALRQMDQDRAQVRSAANTLGKSVVEKSPSSPSRVNKESSRGGRDEETNHPGIEEDESENTLHWRANLPHEPLEEFNGALARYGVGLAKPIETPLRLDPGKHVRISLQMDFEQGDTGAIDGDLEVHTDEPGAAASSIHVFRVASKFQPELVFDSSEISFGVVAAGSLGTGFLTIRNPGVRDPDANNVDASRFGNLFSFVPAVGTIQSGETRCVTVRYLANDQGLHDVTLHVTWNTHSNVPESVPTDTASNLIRIHCSGSGGLPQLHVRQARIKYEQAIVGVANLAHLQVFNYGTAECFVAFKMPIKSLHVSHNAEGICVPPRDSIQIPVIFTPTTLERVETTLVVHMIQDASVFYEVDVSAFVGVPDLSITPERALHGLDFDVALVKQTHVRSFTVTNIGDVGLDFACAFLRPTRAAIERHMRRASAIANGQRRNSLAHGPKRQSLDKSCRESWLDTYSFPDDYEDFVPEYLTVEPMEGTFSTGMMIHFTVSFTPLEREKESHAIFAIQNRFDTIKAEIRGVGGDPLLELDTPLRVIDFGLCEAGQAYERTIHVMNPGNVPYDFIVEPDPSDADLRATLLQFAHVAGEDSAHAERSGGAAGASQKPRKSLVHGANELTEHLPRALAKFGFALETSGTCNAYGRSPVRFTFKVPETVNFSHSTRSSIFSVKIQLRHATGYEQLTLRAKEAFASLELHDTDQMPLQDTVVDFGISAVRQTHLRTVLLHNSGKLPAVFSLQSNASSEYAIFPRDGTVGPGESLPLQVSFAPTLSDRVEGNFVAIYNSASRLSIPVAGTGGKGVVDVEFVSERDKSMHGLDFQLVSTHVLMEKKVLLHNIGQVPLRLVCESTSPSYTIGSIRMTDVQAATPGYGSKFKCSNGEAERLGPQSSHGAPQYASPMMIVPRKGRRGKSQQSQHLQKSHQQHHSAPQRDPGGSEVTSGRTGPSRGSIFLPSGDDGLLRAQSKLALDHYGKSGDDTEGHVVVECTLPPGFFAILRVRLFAEREITYAGMLKVRSEFDAKSIPLRARGGGVKLRHTGDLDFGQIACDHTYTRTITLSNSGSIPSSVEIYWKMKPSSREAFALSKAGVRSGTVLLKGSTTRLGLRRFWHWALENVLALVREARALTGNQELTADQREALLDPDADLEACLGLRDTTKRNRVAKISAGSFAHRKSQSAAAGTLSGLNEAFRGLQAAGETAGARVAQILERFHKYQEIQLARQEDEARDLSEVVRTKDDIARDSRALREFLHASASRREHAANNAADIDPQQQFEKELEDSRFSLPHVQVTPRQGTLSKRMSMDVTVTLNTSIEGSFEATLVVAPTLPGVGPYEIPVRAESQEVRIIVDDLGTINFGRQALGETKVIRRVFENQGSMAAEFRIRNTNADLVADPCDGVLEPGDVLAVDFVYSPSSEGICAHPVLFETNCTAPIVLDVYAGGGYPQLDLDHYESFDFGRCMVGKTIPKRLRIGNSGNAVLTITALNFQKHRRRTHAVFERGEGWPQELTSGQVLRIAPSESYYVPLVFHPNSESHFEEVFTIQTTVGSYSLHLFGSGREAVLSLSVHRIDFLDCIVGNAYQRSFEISNAGDLVYPLDISLLYTESNEPAPDKKKAAKWTPLDDLKAEPQHLSIAPFEKRVVTVTYLPSKAVEENLGNVRIALSSIYSNFDIPLRLHAGTADLVVNPPVFDFGHFQVSRPAPAMVTFSNAGTMGFGFRLKRVVDDLDMNEEGQNESSDVAFPFRLSRWEGYLPPGESVEIVATFVVGAKSGGDLERFLGSFHKEIHAETDLVGSSLVLVLRGKCDSSTLRSEEFDRVQMGACAVGDLVNKTVTIRNYGGYPAEMSLQPSFPLKVAPKSFMVPGHGEASFVVSWKPLGGYELRGSIKAQSNVGLFDIQVNGVGVYPKFYIEGSKVDFGVCAPGVEYERSFVIRNTGKIKLEWSVPAVAPGYRVLPDTGVLDIRQSQAVVVFFKPVDLGRFPGDFIVESRGRYKIVSASGRTEPEEMEASKDELAGSLKEGETPLQVKLLPGQFSSIQVGVDPGLDPVDFAFTVHVDSAEAAERIAVKGTGHVIRLSPEARATLLQEQLTSLDMVEPCENNSFGEGAQYSISMHDSSVRRVLAPVEVDDEASWRRLEACNLEPIDVARDLPRLDFILDAPKPFLQVRPK</sequence>
<dbReference type="InParanoid" id="A0A2R5G5X3"/>
<dbReference type="GO" id="GO:1904158">
    <property type="term" value="P:axonemal central apparatus assembly"/>
    <property type="evidence" value="ECO:0007669"/>
    <property type="project" value="TreeGrafter"/>
</dbReference>
<feature type="compositionally biased region" description="Basic and acidic residues" evidence="6">
    <location>
        <begin position="735"/>
        <end position="745"/>
    </location>
</feature>
<protein>
    <submittedName>
        <fullName evidence="8">Cilia-and flagella-associated protein 65</fullName>
    </submittedName>
</protein>
<evidence type="ECO:0000256" key="1">
    <source>
        <dbReference type="ARBA" id="ARBA00004138"/>
    </source>
</evidence>
<feature type="compositionally biased region" description="Polar residues" evidence="6">
    <location>
        <begin position="754"/>
        <end position="765"/>
    </location>
</feature>
<dbReference type="InterPro" id="IPR033305">
    <property type="entry name" value="Hydin-like"/>
</dbReference>
<dbReference type="PANTHER" id="PTHR23053">
    <property type="entry name" value="DLEC1 DELETED IN LUNG AND ESOPHAGEAL CANCER 1"/>
    <property type="match status" value="1"/>
</dbReference>
<proteinExistence type="predicted"/>
<evidence type="ECO:0000259" key="7">
    <source>
        <dbReference type="Pfam" id="PF22544"/>
    </source>
</evidence>
<dbReference type="Gene3D" id="2.60.40.10">
    <property type="entry name" value="Immunoglobulins"/>
    <property type="match status" value="12"/>
</dbReference>
<organism evidence="8 9">
    <name type="scientific">Hondaea fermentalgiana</name>
    <dbReference type="NCBI Taxonomy" id="2315210"/>
    <lineage>
        <taxon>Eukaryota</taxon>
        <taxon>Sar</taxon>
        <taxon>Stramenopiles</taxon>
        <taxon>Bigyra</taxon>
        <taxon>Labyrinthulomycetes</taxon>
        <taxon>Thraustochytrida</taxon>
        <taxon>Thraustochytriidae</taxon>
        <taxon>Hondaea</taxon>
    </lineage>
</organism>
<evidence type="ECO:0000313" key="9">
    <source>
        <dbReference type="Proteomes" id="UP000241890"/>
    </source>
</evidence>
<dbReference type="EMBL" id="BEYU01000017">
    <property type="protein sequence ID" value="GBG25935.1"/>
    <property type="molecule type" value="Genomic_DNA"/>
</dbReference>
<feature type="region of interest" description="Disordered" evidence="6">
    <location>
        <begin position="1268"/>
        <end position="1323"/>
    </location>
</feature>
<dbReference type="InterPro" id="IPR016024">
    <property type="entry name" value="ARM-type_fold"/>
</dbReference>
<keyword evidence="8" id="KW-0282">Flagellum</keyword>
<dbReference type="Proteomes" id="UP000241890">
    <property type="component" value="Unassembled WGS sequence"/>
</dbReference>
<feature type="region of interest" description="Disordered" evidence="6">
    <location>
        <begin position="735"/>
        <end position="767"/>
    </location>
</feature>
<feature type="compositionally biased region" description="Low complexity" evidence="6">
    <location>
        <begin position="1284"/>
        <end position="1295"/>
    </location>
</feature>
<keyword evidence="5" id="KW-0966">Cell projection</keyword>
<dbReference type="InterPro" id="IPR013783">
    <property type="entry name" value="Ig-like_fold"/>
</dbReference>
<keyword evidence="3" id="KW-0963">Cytoplasm</keyword>
<dbReference type="PANTHER" id="PTHR23053:SF0">
    <property type="entry name" value="HYDROCEPHALUS-INDUCING PROTEIN HOMOLOG"/>
    <property type="match status" value="1"/>
</dbReference>
<feature type="compositionally biased region" description="Basic and acidic residues" evidence="6">
    <location>
        <begin position="1297"/>
        <end position="1315"/>
    </location>
</feature>
<feature type="region of interest" description="Disordered" evidence="6">
    <location>
        <begin position="1"/>
        <end position="22"/>
    </location>
</feature>
<comment type="subcellular location">
    <subcellularLocation>
        <location evidence="1">Cell projection</location>
        <location evidence="1">Cilium</location>
    </subcellularLocation>
    <subcellularLocation>
        <location evidence="2">Cytoplasm</location>
    </subcellularLocation>
</comment>
<evidence type="ECO:0000256" key="2">
    <source>
        <dbReference type="ARBA" id="ARBA00004496"/>
    </source>
</evidence>
<evidence type="ECO:0000256" key="6">
    <source>
        <dbReference type="SAM" id="MobiDB-lite"/>
    </source>
</evidence>
<keyword evidence="4" id="KW-0969">Cilium</keyword>
<evidence type="ECO:0000256" key="3">
    <source>
        <dbReference type="ARBA" id="ARBA00022490"/>
    </source>
</evidence>
<dbReference type="GO" id="GO:0005930">
    <property type="term" value="C:axoneme"/>
    <property type="evidence" value="ECO:0007669"/>
    <property type="project" value="TreeGrafter"/>
</dbReference>
<evidence type="ECO:0000256" key="4">
    <source>
        <dbReference type="ARBA" id="ARBA00023069"/>
    </source>
</evidence>
<name>A0A2R5G5X3_9STRA</name>
<comment type="caution">
    <text evidence="8">The sequence shown here is derived from an EMBL/GenBank/DDBJ whole genome shotgun (WGS) entry which is preliminary data.</text>
</comment>
<accession>A0A2R5G5X3</accession>
<dbReference type="SUPFAM" id="SSF48371">
    <property type="entry name" value="ARM repeat"/>
    <property type="match status" value="1"/>
</dbReference>
<dbReference type="GO" id="GO:0003341">
    <property type="term" value="P:cilium movement"/>
    <property type="evidence" value="ECO:0007669"/>
    <property type="project" value="TreeGrafter"/>
</dbReference>
<evidence type="ECO:0000256" key="5">
    <source>
        <dbReference type="ARBA" id="ARBA00023273"/>
    </source>
</evidence>
<feature type="compositionally biased region" description="Low complexity" evidence="6">
    <location>
        <begin position="1"/>
        <end position="16"/>
    </location>
</feature>
<feature type="region of interest" description="Disordered" evidence="6">
    <location>
        <begin position="2166"/>
        <end position="2214"/>
    </location>
</feature>